<dbReference type="SUPFAM" id="SSF56801">
    <property type="entry name" value="Acetyl-CoA synthetase-like"/>
    <property type="match status" value="1"/>
</dbReference>
<keyword evidence="3" id="KW-1185">Reference proteome</keyword>
<gene>
    <name evidence="2" type="ordered locus">Dtox_3434</name>
</gene>
<dbReference type="STRING" id="485916.Dtox_3434"/>
<dbReference type="EMBL" id="CP001720">
    <property type="protein sequence ID" value="ACV64157.1"/>
    <property type="molecule type" value="Genomic_DNA"/>
</dbReference>
<dbReference type="InterPro" id="IPR000873">
    <property type="entry name" value="AMP-dep_synth/lig_dom"/>
</dbReference>
<feature type="domain" description="AMP-dependent synthetase/ligase" evidence="1">
    <location>
        <begin position="123"/>
        <end position="315"/>
    </location>
</feature>
<dbReference type="RefSeq" id="WP_015758847.1">
    <property type="nucleotide sequence ID" value="NC_013216.1"/>
</dbReference>
<dbReference type="Pfam" id="PF00501">
    <property type="entry name" value="AMP-binding"/>
    <property type="match status" value="1"/>
</dbReference>
<dbReference type="NCBIfam" id="NF045666">
    <property type="entry name" value="DVU1553_fam_AMP"/>
    <property type="match status" value="1"/>
</dbReference>
<name>C8W6P8_DESAS</name>
<organism evidence="2 3">
    <name type="scientific">Desulfofarcimen acetoxidans (strain ATCC 49208 / DSM 771 / KCTC 5769 / VKM B-1644 / 5575)</name>
    <name type="common">Desulfotomaculum acetoxidans</name>
    <dbReference type="NCBI Taxonomy" id="485916"/>
    <lineage>
        <taxon>Bacteria</taxon>
        <taxon>Bacillati</taxon>
        <taxon>Bacillota</taxon>
        <taxon>Clostridia</taxon>
        <taxon>Eubacteriales</taxon>
        <taxon>Peptococcaceae</taxon>
        <taxon>Desulfofarcimen</taxon>
    </lineage>
</organism>
<dbReference type="HOGENOM" id="CLU_035301_0_0_9"/>
<dbReference type="InterPro" id="IPR042099">
    <property type="entry name" value="ANL_N_sf"/>
</dbReference>
<dbReference type="Proteomes" id="UP000002217">
    <property type="component" value="Chromosome"/>
</dbReference>
<dbReference type="OrthoDB" id="580775at2"/>
<evidence type="ECO:0000313" key="2">
    <source>
        <dbReference type="EMBL" id="ACV64157.1"/>
    </source>
</evidence>
<accession>C8W6P8</accession>
<proteinExistence type="predicted"/>
<dbReference type="PANTHER" id="PTHR36932:SF1">
    <property type="entry name" value="CAPSULAR POLYSACCHARIDE BIOSYNTHESIS PROTEIN"/>
    <property type="match status" value="1"/>
</dbReference>
<dbReference type="InterPro" id="IPR053158">
    <property type="entry name" value="CapK_Type1_Caps_Biosynth"/>
</dbReference>
<dbReference type="AlphaFoldDB" id="C8W6P8"/>
<protein>
    <submittedName>
        <fullName evidence="2">Coenzyme F390 synthetase-like protein</fullName>
    </submittedName>
</protein>
<reference evidence="2 3" key="1">
    <citation type="journal article" date="2009" name="Stand. Genomic Sci.">
        <title>Complete genome sequence of Desulfotomaculum acetoxidans type strain (5575).</title>
        <authorList>
            <person name="Spring S."/>
            <person name="Lapidus A."/>
            <person name="Schroder M."/>
            <person name="Gleim D."/>
            <person name="Sims D."/>
            <person name="Meincke L."/>
            <person name="Glavina Del Rio T."/>
            <person name="Tice H."/>
            <person name="Copeland A."/>
            <person name="Cheng J.F."/>
            <person name="Lucas S."/>
            <person name="Chen F."/>
            <person name="Nolan M."/>
            <person name="Bruce D."/>
            <person name="Goodwin L."/>
            <person name="Pitluck S."/>
            <person name="Ivanova N."/>
            <person name="Mavromatis K."/>
            <person name="Mikhailova N."/>
            <person name="Pati A."/>
            <person name="Chen A."/>
            <person name="Palaniappan K."/>
            <person name="Land M."/>
            <person name="Hauser L."/>
            <person name="Chang Y.J."/>
            <person name="Jeffries C.D."/>
            <person name="Chain P."/>
            <person name="Saunders E."/>
            <person name="Brettin T."/>
            <person name="Detter J.C."/>
            <person name="Goker M."/>
            <person name="Bristow J."/>
            <person name="Eisen J.A."/>
            <person name="Markowitz V."/>
            <person name="Hugenholtz P."/>
            <person name="Kyrpides N.C."/>
            <person name="Klenk H.P."/>
            <person name="Han C."/>
        </authorList>
    </citation>
    <scope>NUCLEOTIDE SEQUENCE [LARGE SCALE GENOMIC DNA]</scope>
    <source>
        <strain evidence="3">ATCC 49208 / DSM 771 / VKM B-1644</strain>
    </source>
</reference>
<dbReference type="PANTHER" id="PTHR36932">
    <property type="entry name" value="CAPSULAR POLYSACCHARIDE BIOSYNTHESIS PROTEIN"/>
    <property type="match status" value="1"/>
</dbReference>
<sequence length="467" mass="51511">MRKTSLEDMTIRKLGLDDDETLTREAINSYQLYKLRETVDYAKENSPYYRRHLKGLSGSTLAGLKDINCFPFTVPDDLRKNSLDFLCVSHSNVARVVTVNTTDGDITGFADTQTPLQLVALNSSGTTSEPKRLYFTEEDLELTVDFFQYGMADLVETGQRVLILMPGDRPGSVGDLLVKGLERMGVEGRVHGQVVNPSETIKEIIDFKADCLVGIPAQLLELIRHSDARNVPPGTVKSILLSTDYVPAAVVREVQKIWYCPVFNHYGMTETGLGGGVECRALSGYHLREADLYFEIIDPETGSPRPDGELGEIAFTTLTRKGMPLIRYRTGDLARFLPEPCPCGTVLKRMEKVRGRLGSTVSLGGGKSLSISDLDEAIFPVPAIMNYRAGVSGRKGNEILDISLHVIPGAERHAVSSVLEALLELKTIREVFGESRLILTGVVNDRSIRPSRGTAKRTISDSREMND</sequence>
<dbReference type="Gene3D" id="3.40.50.12780">
    <property type="entry name" value="N-terminal domain of ligase-like"/>
    <property type="match status" value="1"/>
</dbReference>
<evidence type="ECO:0000313" key="3">
    <source>
        <dbReference type="Proteomes" id="UP000002217"/>
    </source>
</evidence>
<dbReference type="KEGG" id="dae:Dtox_3434"/>
<dbReference type="eggNOG" id="COG1541">
    <property type="taxonomic scope" value="Bacteria"/>
</dbReference>
<evidence type="ECO:0000259" key="1">
    <source>
        <dbReference type="Pfam" id="PF00501"/>
    </source>
</evidence>